<reference evidence="2 3" key="1">
    <citation type="journal article" date="2009" name="Nature">
        <title>The Sorghum bicolor genome and the diversification of grasses.</title>
        <authorList>
            <person name="Paterson A.H."/>
            <person name="Bowers J.E."/>
            <person name="Bruggmann R."/>
            <person name="Dubchak I."/>
            <person name="Grimwood J."/>
            <person name="Gundlach H."/>
            <person name="Haberer G."/>
            <person name="Hellsten U."/>
            <person name="Mitros T."/>
            <person name="Poliakov A."/>
            <person name="Schmutz J."/>
            <person name="Spannagl M."/>
            <person name="Tang H."/>
            <person name="Wang X."/>
            <person name="Wicker T."/>
            <person name="Bharti A.K."/>
            <person name="Chapman J."/>
            <person name="Feltus F.A."/>
            <person name="Gowik U."/>
            <person name="Grigoriev I.V."/>
            <person name="Lyons E."/>
            <person name="Maher C.A."/>
            <person name="Martis M."/>
            <person name="Narechania A."/>
            <person name="Otillar R.P."/>
            <person name="Penning B.W."/>
            <person name="Salamov A.A."/>
            <person name="Wang Y."/>
            <person name="Zhang L."/>
            <person name="Carpita N.C."/>
            <person name="Freeling M."/>
            <person name="Gingle A.R."/>
            <person name="Hash C.T."/>
            <person name="Keller B."/>
            <person name="Klein P."/>
            <person name="Kresovich S."/>
            <person name="McCann M.C."/>
            <person name="Ming R."/>
            <person name="Peterson D.G."/>
            <person name="Mehboob-ur-Rahman"/>
            <person name="Ware D."/>
            <person name="Westhoff P."/>
            <person name="Mayer K.F."/>
            <person name="Messing J."/>
            <person name="Rokhsar D.S."/>
        </authorList>
    </citation>
    <scope>NUCLEOTIDE SEQUENCE [LARGE SCALE GENOMIC DNA]</scope>
    <source>
        <strain evidence="3">cv. BTx623</strain>
    </source>
</reference>
<feature type="compositionally biased region" description="Basic residues" evidence="1">
    <location>
        <begin position="34"/>
        <end position="43"/>
    </location>
</feature>
<evidence type="ECO:0000313" key="2">
    <source>
        <dbReference type="EMBL" id="OQU84390.1"/>
    </source>
</evidence>
<organism evidence="2 3">
    <name type="scientific">Sorghum bicolor</name>
    <name type="common">Sorghum</name>
    <name type="synonym">Sorghum vulgare</name>
    <dbReference type="NCBI Taxonomy" id="4558"/>
    <lineage>
        <taxon>Eukaryota</taxon>
        <taxon>Viridiplantae</taxon>
        <taxon>Streptophyta</taxon>
        <taxon>Embryophyta</taxon>
        <taxon>Tracheophyta</taxon>
        <taxon>Spermatophyta</taxon>
        <taxon>Magnoliopsida</taxon>
        <taxon>Liliopsida</taxon>
        <taxon>Poales</taxon>
        <taxon>Poaceae</taxon>
        <taxon>PACMAD clade</taxon>
        <taxon>Panicoideae</taxon>
        <taxon>Andropogonodae</taxon>
        <taxon>Andropogoneae</taxon>
        <taxon>Sorghinae</taxon>
        <taxon>Sorghum</taxon>
    </lineage>
</organism>
<gene>
    <name evidence="2" type="ORF">SORBI_3004G044250</name>
</gene>
<dbReference type="Gramene" id="OQU84390">
    <property type="protein sequence ID" value="OQU84390"/>
    <property type="gene ID" value="SORBI_3004G044250"/>
</dbReference>
<feature type="region of interest" description="Disordered" evidence="1">
    <location>
        <begin position="28"/>
        <end position="209"/>
    </location>
</feature>
<dbReference type="EMBL" id="CM000763">
    <property type="protein sequence ID" value="OQU84390.1"/>
    <property type="molecule type" value="Genomic_DNA"/>
</dbReference>
<reference evidence="3" key="2">
    <citation type="journal article" date="2018" name="Plant J.">
        <title>The Sorghum bicolor reference genome: improved assembly, gene annotations, a transcriptome atlas, and signatures of genome organization.</title>
        <authorList>
            <person name="McCormick R.F."/>
            <person name="Truong S.K."/>
            <person name="Sreedasyam A."/>
            <person name="Jenkins J."/>
            <person name="Shu S."/>
            <person name="Sims D."/>
            <person name="Kennedy M."/>
            <person name="Amirebrahimi M."/>
            <person name="Weers B.D."/>
            <person name="McKinley B."/>
            <person name="Mattison A."/>
            <person name="Morishige D.T."/>
            <person name="Grimwood J."/>
            <person name="Schmutz J."/>
            <person name="Mullet J.E."/>
        </authorList>
    </citation>
    <scope>NUCLEOTIDE SEQUENCE [LARGE SCALE GENOMIC DNA]</scope>
    <source>
        <strain evidence="3">cv. BTx623</strain>
    </source>
</reference>
<sequence length="290" mass="30991">MPPEETSGLVAASDDKVVDYVHHSLLPPLVTGHRDHKRKRRKHDAKDALLPQELTATWSTIDADRGGTELATPTGGAHRSQRRAPAAERTGAGGSSSKDDKASPFVALPASSKAIRVKHSSSSSSFVIGGDSGGKQHSVAGSGSSPGDSNHSYYANNHAAATPSSSSRRLTVLGPAAPPPPPHLPAKARRPPSPSAANSAVVPLKSDDHDERFRRGVEVFGEWDVANQQAAVNHFVTQQSPPKGDDLSFWLTPTEATEDLEYVHKMVEQARRKVEARKKTACGSEKPRRH</sequence>
<dbReference type="AlphaFoldDB" id="A0A1Z5RKW3"/>
<dbReference type="Proteomes" id="UP000000768">
    <property type="component" value="Chromosome 4"/>
</dbReference>
<accession>A0A1Z5RKW3</accession>
<dbReference type="InParanoid" id="A0A1Z5RKW3"/>
<feature type="compositionally biased region" description="Low complexity" evidence="1">
    <location>
        <begin position="149"/>
        <end position="161"/>
    </location>
</feature>
<feature type="compositionally biased region" description="Polar residues" evidence="1">
    <location>
        <begin position="139"/>
        <end position="148"/>
    </location>
</feature>
<name>A0A1Z5RKW3_SORBI</name>
<evidence type="ECO:0000256" key="1">
    <source>
        <dbReference type="SAM" id="MobiDB-lite"/>
    </source>
</evidence>
<protein>
    <submittedName>
        <fullName evidence="2">Uncharacterized protein</fullName>
    </submittedName>
</protein>
<proteinExistence type="predicted"/>
<keyword evidence="3" id="KW-1185">Reference proteome</keyword>
<evidence type="ECO:0000313" key="3">
    <source>
        <dbReference type="Proteomes" id="UP000000768"/>
    </source>
</evidence>